<sequence length="463" mass="51521">MKSIIYITASILTIKNSLAAPTNLANAASNYIAVLSHHEKRSWPQIFADMGYNHNDLTRLPLSAQFSTFGHYSRAFTLTMSPSEKKRLESLPYISYIERNHEYSPPKPVIHTDIPTNFIQPQFIRMNTNDTDKHAPNVEGLTRRQQQEQQVQFTQQKGAPYLLERISNMNKINQNGRGVTDMNYTYTVDENSGQGVDVYDLDSGININHVEFEGRAKHLFTVFGQDYEDRFGHGSHTAGTIGSRAYGVAKNVTIYNCRVLDAQNSGSAAWYSQGLEAALRNHEQRKNETSFKGSVVNMSFAGENSRYFYDLIQRALNSGMHISASAGNGNSDACTTYPAAWSVDMALISVGATDINDQRWESSNYGRCVTLHAPGHYIMSTYNKGPQSSQYMSGTSMSAPVVSGLIADLLPRFPEFKLDPMGMKHFLERNGIHDVLGGVSGGNILVNNMYGRQDVEANKGSNY</sequence>
<reference evidence="7 8" key="1">
    <citation type="submission" date="2019-10" db="EMBL/GenBank/DDBJ databases">
        <authorList>
            <person name="Palmer J.M."/>
        </authorList>
    </citation>
    <scope>NUCLEOTIDE SEQUENCE [LARGE SCALE GENOMIC DNA]</scope>
    <source>
        <strain evidence="7 8">TWF694</strain>
    </source>
</reference>
<name>A0AAV9XS03_9PEZI</name>
<evidence type="ECO:0000313" key="7">
    <source>
        <dbReference type="EMBL" id="KAK6544828.1"/>
    </source>
</evidence>
<dbReference type="PANTHER" id="PTHR43806">
    <property type="entry name" value="PEPTIDASE S8"/>
    <property type="match status" value="1"/>
</dbReference>
<dbReference type="PROSITE" id="PS00138">
    <property type="entry name" value="SUBTILASE_SER"/>
    <property type="match status" value="1"/>
</dbReference>
<feature type="active site" description="Charge relay system" evidence="5">
    <location>
        <position position="202"/>
    </location>
</feature>
<dbReference type="PRINTS" id="PR00723">
    <property type="entry name" value="SUBTILISIN"/>
</dbReference>
<dbReference type="InterPro" id="IPR050131">
    <property type="entry name" value="Peptidase_S8_subtilisin-like"/>
</dbReference>
<dbReference type="PROSITE" id="PS51892">
    <property type="entry name" value="SUBTILASE"/>
    <property type="match status" value="1"/>
</dbReference>
<dbReference type="AlphaFoldDB" id="A0AAV9XS03"/>
<dbReference type="InterPro" id="IPR000209">
    <property type="entry name" value="Peptidase_S8/S53_dom"/>
</dbReference>
<evidence type="ECO:0000256" key="4">
    <source>
        <dbReference type="ARBA" id="ARBA00022825"/>
    </source>
</evidence>
<keyword evidence="8" id="KW-1185">Reference proteome</keyword>
<dbReference type="InterPro" id="IPR015500">
    <property type="entry name" value="Peptidase_S8_subtilisin-rel"/>
</dbReference>
<accession>A0AAV9XS03</accession>
<evidence type="ECO:0000256" key="1">
    <source>
        <dbReference type="ARBA" id="ARBA00011073"/>
    </source>
</evidence>
<keyword evidence="4 5" id="KW-0720">Serine protease</keyword>
<evidence type="ECO:0000256" key="2">
    <source>
        <dbReference type="ARBA" id="ARBA00022670"/>
    </source>
</evidence>
<evidence type="ECO:0000259" key="6">
    <source>
        <dbReference type="Pfam" id="PF00082"/>
    </source>
</evidence>
<keyword evidence="3 5" id="KW-0378">Hydrolase</keyword>
<evidence type="ECO:0000313" key="8">
    <source>
        <dbReference type="Proteomes" id="UP001365542"/>
    </source>
</evidence>
<comment type="similarity">
    <text evidence="1 5">Belongs to the peptidase S8 family.</text>
</comment>
<gene>
    <name evidence="7" type="primary">SUB8_1</name>
    <name evidence="7" type="ORF">TWF694_001510</name>
</gene>
<evidence type="ECO:0000256" key="3">
    <source>
        <dbReference type="ARBA" id="ARBA00022801"/>
    </source>
</evidence>
<dbReference type="InterPro" id="IPR023828">
    <property type="entry name" value="Peptidase_S8_Ser-AS"/>
</dbReference>
<dbReference type="Proteomes" id="UP001365542">
    <property type="component" value="Unassembled WGS sequence"/>
</dbReference>
<dbReference type="SUPFAM" id="SSF52743">
    <property type="entry name" value="Subtilisin-like"/>
    <property type="match status" value="1"/>
</dbReference>
<comment type="caution">
    <text evidence="7">The sequence shown here is derived from an EMBL/GenBank/DDBJ whole genome shotgun (WGS) entry which is preliminary data.</text>
</comment>
<protein>
    <submittedName>
        <fullName evidence="7">Serine protease</fullName>
    </submittedName>
</protein>
<dbReference type="GO" id="GO:0004252">
    <property type="term" value="F:serine-type endopeptidase activity"/>
    <property type="evidence" value="ECO:0007669"/>
    <property type="project" value="UniProtKB-UniRule"/>
</dbReference>
<evidence type="ECO:0000256" key="5">
    <source>
        <dbReference type="PROSITE-ProRule" id="PRU01240"/>
    </source>
</evidence>
<feature type="active site" description="Charge relay system" evidence="5">
    <location>
        <position position="396"/>
    </location>
</feature>
<dbReference type="PANTHER" id="PTHR43806:SF11">
    <property type="entry name" value="CEREVISIN-RELATED"/>
    <property type="match status" value="1"/>
</dbReference>
<dbReference type="Gene3D" id="3.40.50.200">
    <property type="entry name" value="Peptidase S8/S53 domain"/>
    <property type="match status" value="1"/>
</dbReference>
<organism evidence="7 8">
    <name type="scientific">Orbilia ellipsospora</name>
    <dbReference type="NCBI Taxonomy" id="2528407"/>
    <lineage>
        <taxon>Eukaryota</taxon>
        <taxon>Fungi</taxon>
        <taxon>Dikarya</taxon>
        <taxon>Ascomycota</taxon>
        <taxon>Pezizomycotina</taxon>
        <taxon>Orbiliomycetes</taxon>
        <taxon>Orbiliales</taxon>
        <taxon>Orbiliaceae</taxon>
        <taxon>Orbilia</taxon>
    </lineage>
</organism>
<proteinExistence type="inferred from homology"/>
<dbReference type="InterPro" id="IPR034193">
    <property type="entry name" value="PCSK9_ProteinaseK-like"/>
</dbReference>
<dbReference type="CDD" id="cd04077">
    <property type="entry name" value="Peptidases_S8_PCSK9_ProteinaseK_like"/>
    <property type="match status" value="1"/>
</dbReference>
<dbReference type="EMBL" id="JAVHJO010000001">
    <property type="protein sequence ID" value="KAK6544828.1"/>
    <property type="molecule type" value="Genomic_DNA"/>
</dbReference>
<dbReference type="InterPro" id="IPR036852">
    <property type="entry name" value="Peptidase_S8/S53_dom_sf"/>
</dbReference>
<keyword evidence="2 5" id="KW-0645">Protease</keyword>
<dbReference type="GO" id="GO:0006508">
    <property type="term" value="P:proteolysis"/>
    <property type="evidence" value="ECO:0007669"/>
    <property type="project" value="UniProtKB-KW"/>
</dbReference>
<dbReference type="Pfam" id="PF00082">
    <property type="entry name" value="Peptidase_S8"/>
    <property type="match status" value="1"/>
</dbReference>
<feature type="active site" description="Charge relay system" evidence="5">
    <location>
        <position position="233"/>
    </location>
</feature>
<feature type="domain" description="Peptidase S8/S53" evidence="6">
    <location>
        <begin position="194"/>
        <end position="431"/>
    </location>
</feature>